<evidence type="ECO:0000313" key="4">
    <source>
        <dbReference type="Proteomes" id="UP000663824"/>
    </source>
</evidence>
<dbReference type="EMBL" id="CAJNRG010011178">
    <property type="protein sequence ID" value="CAF2130114.1"/>
    <property type="molecule type" value="Genomic_DNA"/>
</dbReference>
<gene>
    <name evidence="3" type="ORF">MBJ925_LOCUS33648</name>
    <name evidence="2" type="ORF">XDN619_LOCUS24583</name>
</gene>
<name>A0A816YXP7_9BILA</name>
<sequence length="99" mass="11499">MLSLLRMNSTASSIIALDIIPDPENNQVLIFQQNDMQQVVDINEDELNIELGLDFGDYYDTDYDEDEDDEYEEDYEDEEDENEIIQQLEAVDRNQCPGA</sequence>
<organism evidence="3 4">
    <name type="scientific">Rotaria magnacalcarata</name>
    <dbReference type="NCBI Taxonomy" id="392030"/>
    <lineage>
        <taxon>Eukaryota</taxon>
        <taxon>Metazoa</taxon>
        <taxon>Spiralia</taxon>
        <taxon>Gnathifera</taxon>
        <taxon>Rotifera</taxon>
        <taxon>Eurotatoria</taxon>
        <taxon>Bdelloidea</taxon>
        <taxon>Philodinida</taxon>
        <taxon>Philodinidae</taxon>
        <taxon>Rotaria</taxon>
    </lineage>
</organism>
<dbReference type="EMBL" id="CAJNRE010018504">
    <property type="protein sequence ID" value="CAF2167803.1"/>
    <property type="molecule type" value="Genomic_DNA"/>
</dbReference>
<reference evidence="3" key="1">
    <citation type="submission" date="2021-02" db="EMBL/GenBank/DDBJ databases">
        <authorList>
            <person name="Nowell W R."/>
        </authorList>
    </citation>
    <scope>NUCLEOTIDE SEQUENCE</scope>
</reference>
<dbReference type="Proteomes" id="UP000663824">
    <property type="component" value="Unassembled WGS sequence"/>
</dbReference>
<evidence type="ECO:0000313" key="3">
    <source>
        <dbReference type="EMBL" id="CAF2167803.1"/>
    </source>
</evidence>
<accession>A0A816YXP7</accession>
<dbReference type="AlphaFoldDB" id="A0A816YXP7"/>
<dbReference type="Proteomes" id="UP000663887">
    <property type="component" value="Unassembled WGS sequence"/>
</dbReference>
<evidence type="ECO:0000313" key="2">
    <source>
        <dbReference type="EMBL" id="CAF2130114.1"/>
    </source>
</evidence>
<proteinExistence type="predicted"/>
<protein>
    <submittedName>
        <fullName evidence="3">Uncharacterized protein</fullName>
    </submittedName>
</protein>
<feature type="region of interest" description="Disordered" evidence="1">
    <location>
        <begin position="59"/>
        <end position="81"/>
    </location>
</feature>
<comment type="caution">
    <text evidence="3">The sequence shown here is derived from an EMBL/GenBank/DDBJ whole genome shotgun (WGS) entry which is preliminary data.</text>
</comment>
<evidence type="ECO:0000256" key="1">
    <source>
        <dbReference type="SAM" id="MobiDB-lite"/>
    </source>
</evidence>